<comment type="caution">
    <text evidence="3">The sequence shown here is derived from an EMBL/GenBank/DDBJ whole genome shotgun (WGS) entry which is preliminary data.</text>
</comment>
<feature type="domain" description="DUF6604" evidence="2">
    <location>
        <begin position="12"/>
        <end position="275"/>
    </location>
</feature>
<feature type="compositionally biased region" description="Basic residues" evidence="1">
    <location>
        <begin position="174"/>
        <end position="187"/>
    </location>
</feature>
<accession>A0A4Z1GIG2</accession>
<evidence type="ECO:0000259" key="2">
    <source>
        <dbReference type="Pfam" id="PF20253"/>
    </source>
</evidence>
<evidence type="ECO:0000313" key="4">
    <source>
        <dbReference type="Proteomes" id="UP000297814"/>
    </source>
</evidence>
<feature type="region of interest" description="Disordered" evidence="1">
    <location>
        <begin position="1002"/>
        <end position="1072"/>
    </location>
</feature>
<feature type="compositionally biased region" description="Polar residues" evidence="1">
    <location>
        <begin position="1041"/>
        <end position="1050"/>
    </location>
</feature>
<feature type="compositionally biased region" description="Polar residues" evidence="1">
    <location>
        <begin position="1174"/>
        <end position="1188"/>
    </location>
</feature>
<feature type="compositionally biased region" description="Basic and acidic residues" evidence="1">
    <location>
        <begin position="1021"/>
        <end position="1030"/>
    </location>
</feature>
<reference evidence="3 4" key="1">
    <citation type="submission" date="2017-12" db="EMBL/GenBank/DDBJ databases">
        <title>Comparative genomics of Botrytis spp.</title>
        <authorList>
            <person name="Valero-Jimenez C.A."/>
            <person name="Tapia P."/>
            <person name="Veloso J."/>
            <person name="Silva-Moreno E."/>
            <person name="Staats M."/>
            <person name="Valdes J.H."/>
            <person name="Van Kan J.A.L."/>
        </authorList>
    </citation>
    <scope>NUCLEOTIDE SEQUENCE [LARGE SCALE GENOMIC DNA]</scope>
    <source>
        <strain evidence="3 4">Bh0001</strain>
    </source>
</reference>
<dbReference type="Proteomes" id="UP000297814">
    <property type="component" value="Unassembled WGS sequence"/>
</dbReference>
<dbReference type="AlphaFoldDB" id="A0A4Z1GIG2"/>
<evidence type="ECO:0000256" key="1">
    <source>
        <dbReference type="SAM" id="MobiDB-lite"/>
    </source>
</evidence>
<protein>
    <recommendedName>
        <fullName evidence="2">DUF6604 domain-containing protein</fullName>
    </recommendedName>
</protein>
<sequence>MAQQFPIFDTWKSYKELEKRFLGWLVKTASAIEQDLKSPESTPRLEYIKRLTEVVISEKHELPSNVRDDLAQVISKRKEAAEWYGRNNQADQGHRHYLETLQMILQLFEDLYSEDPNVALDDETNRKPQIDPETTNDEGVTNNQFGSLEIESTKLSSSDSDSDGEGNSSSGSARNHRKPKGNRKGKNAKNPNSGKIRKNKIEIPIEEQTTPSEVEDSDPFDEYMRVYFFLKGIRSMRTYLLEQWCDYSIELLSLANVSLVTNQAMATLQWSEKALLSNLPSNKQSYESIANIMCPDVNNLMEKIKKAGATDFSELMHLNDESKDCQEHNAVVKTEDYLCYTTWSILSELRREFSVDQYQRIPNHRFVAPEDNKKFTLEDKIDLNRNILHELLYEVWHLKKEMNSNDRRNYHEDEFTKGIQKFLTTKEIPIWLVFAAQIMCDIRFILGKEVVHCHDEVVLFSSRMLRLLGKYITAAVHPLYNLRFITYLLYNDLWRYNLKDWTSPNFAPRSADRQMHPAPISKNNHEKFSYLRRNPIMCGLLIFGHTIRYNEAGVRDAAFEPSTISCIHLYNALRQESRKDLDEYPEWKDMEFLILIQSVDQLFNQSDEPSDSNDYVVSFEKKIQKRGPTALGLQHISGLAKYYHRTYCTIRHCDHHGYSADFRCLVNAIYDDKLDELLPSLKNIFPGNRLSPPPSDEVPSNFSNCIDDLNNRLELEFLAKDPSKWNKVEFLRAMTRLMEKEALFLYFDWHGIHVTCLHLLKNLNEEFRSEMDGAASGISLFPKPSDSDKVAHFLLKRLGKGEELRKDTVKRMRKVFDRRLGWASNWPEEDDHLVIRAVKTRREVFDRTLGRTSSGPEEDKHLVIRAINSFLVKRPRYDVSKVEMELNLPIACTIINIFFRSLQIPDITFIPPLATLTKSSRCITSASSFPALDHHRLQLTSAHRNLLIAALAIAAPLSLALPLADPEPAKGAPATTKVPENQNIHAKPTWLSIPIIDPTKLSIFPTPAPTQKPEPVTTKGEQQDGQDHATKTVKGGEGGPAQSSQVSTTHTPEKPKAKGKGQRDIEELEDREVADLDLDWEIEGRLADMGAELEERAESGKPTGGFTGKRDPAPAPTATAKPTQQFTGKPDTETAQTATAKPTQHFTGKPDGTELSATAKPTEYFTGKPDGPAQTATGKPTQHLSENPDTPPTKTIKTIEPIKTSIVFTDKPESVPRTFTTMYNNGGQATPNSVLVNTYGPASSSVIVDPVPVGTGKPAGGRGF</sequence>
<proteinExistence type="predicted"/>
<evidence type="ECO:0000313" key="3">
    <source>
        <dbReference type="EMBL" id="TGO36666.1"/>
    </source>
</evidence>
<feature type="compositionally biased region" description="Polar residues" evidence="1">
    <location>
        <begin position="1133"/>
        <end position="1146"/>
    </location>
</feature>
<dbReference type="InterPro" id="IPR046539">
    <property type="entry name" value="DUF6604"/>
</dbReference>
<feature type="compositionally biased region" description="Basic and acidic residues" evidence="1">
    <location>
        <begin position="1051"/>
        <end position="1065"/>
    </location>
</feature>
<feature type="compositionally biased region" description="Polar residues" evidence="1">
    <location>
        <begin position="137"/>
        <end position="146"/>
    </location>
</feature>
<feature type="region of interest" description="Disordered" evidence="1">
    <location>
        <begin position="118"/>
        <end position="216"/>
    </location>
</feature>
<name>A0A4Z1GIG2_9HELO</name>
<gene>
    <name evidence="3" type="ORF">BHYA_0118g00210</name>
</gene>
<organism evidence="3 4">
    <name type="scientific">Botrytis hyacinthi</name>
    <dbReference type="NCBI Taxonomy" id="278943"/>
    <lineage>
        <taxon>Eukaryota</taxon>
        <taxon>Fungi</taxon>
        <taxon>Dikarya</taxon>
        <taxon>Ascomycota</taxon>
        <taxon>Pezizomycotina</taxon>
        <taxon>Leotiomycetes</taxon>
        <taxon>Helotiales</taxon>
        <taxon>Sclerotiniaceae</taxon>
        <taxon>Botrytis</taxon>
    </lineage>
</organism>
<dbReference type="PANTHER" id="PTHR38795:SF1">
    <property type="entry name" value="DUF6604 DOMAIN-CONTAINING PROTEIN"/>
    <property type="match status" value="1"/>
</dbReference>
<dbReference type="Pfam" id="PF20253">
    <property type="entry name" value="DUF6604"/>
    <property type="match status" value="1"/>
</dbReference>
<keyword evidence="4" id="KW-1185">Reference proteome</keyword>
<dbReference type="PANTHER" id="PTHR38795">
    <property type="entry name" value="DUF6604 DOMAIN-CONTAINING PROTEIN"/>
    <property type="match status" value="1"/>
</dbReference>
<dbReference type="EMBL" id="PQXK01000118">
    <property type="protein sequence ID" value="TGO36666.1"/>
    <property type="molecule type" value="Genomic_DNA"/>
</dbReference>
<feature type="region of interest" description="Disordered" evidence="1">
    <location>
        <begin position="1095"/>
        <end position="1196"/>
    </location>
</feature>